<dbReference type="InterPro" id="IPR001610">
    <property type="entry name" value="PAC"/>
</dbReference>
<dbReference type="SUPFAM" id="SSF47384">
    <property type="entry name" value="Homodimeric domain of signal transducing histidine kinase"/>
    <property type="match status" value="1"/>
</dbReference>
<dbReference type="Gene3D" id="3.40.50.2300">
    <property type="match status" value="2"/>
</dbReference>
<evidence type="ECO:0000259" key="22">
    <source>
        <dbReference type="PROSITE" id="PS50885"/>
    </source>
</evidence>
<evidence type="ECO:0000259" key="20">
    <source>
        <dbReference type="PROSITE" id="PS50112"/>
    </source>
</evidence>
<feature type="modified residue" description="Phosphohistidine" evidence="14">
    <location>
        <position position="1290"/>
    </location>
</feature>
<keyword evidence="6" id="KW-0808">Transferase</keyword>
<comment type="caution">
    <text evidence="24">The sequence shown here is derived from an EMBL/GenBank/DDBJ whole genome shotgun (WGS) entry which is preliminary data.</text>
</comment>
<dbReference type="RefSeq" id="WP_275707130.1">
    <property type="nucleotide sequence ID" value="NZ_JAKLTN010000001.1"/>
</dbReference>
<evidence type="ECO:0000256" key="9">
    <source>
        <dbReference type="ARBA" id="ARBA00022777"/>
    </source>
</evidence>
<feature type="modified residue" description="4-aspartylphosphate" evidence="15">
    <location>
        <position position="1150"/>
    </location>
</feature>
<keyword evidence="4" id="KW-1003">Cell membrane</keyword>
<proteinExistence type="predicted"/>
<dbReference type="Pfam" id="PF02518">
    <property type="entry name" value="HATPase_c"/>
    <property type="match status" value="1"/>
</dbReference>
<dbReference type="PROSITE" id="PS50109">
    <property type="entry name" value="HIS_KIN"/>
    <property type="match status" value="1"/>
</dbReference>
<dbReference type="Pfam" id="PF08448">
    <property type="entry name" value="PAS_4"/>
    <property type="match status" value="1"/>
</dbReference>
<dbReference type="InterPro" id="IPR029151">
    <property type="entry name" value="Sensor-like_sf"/>
</dbReference>
<dbReference type="Gene3D" id="1.20.120.160">
    <property type="entry name" value="HPT domain"/>
    <property type="match status" value="1"/>
</dbReference>
<evidence type="ECO:0000313" key="25">
    <source>
        <dbReference type="Proteomes" id="UP001165384"/>
    </source>
</evidence>
<keyword evidence="11 17" id="KW-1133">Transmembrane helix</keyword>
<feature type="domain" description="Response regulatory" evidence="19">
    <location>
        <begin position="959"/>
        <end position="1076"/>
    </location>
</feature>
<keyword evidence="5 15" id="KW-0597">Phosphoprotein</keyword>
<dbReference type="SUPFAM" id="SSF52172">
    <property type="entry name" value="CheY-like"/>
    <property type="match status" value="2"/>
</dbReference>
<accession>A0ABS9JY31</accession>
<dbReference type="PROSITE" id="PS50885">
    <property type="entry name" value="HAMP"/>
    <property type="match status" value="1"/>
</dbReference>
<dbReference type="SMART" id="SM00091">
    <property type="entry name" value="PAS"/>
    <property type="match status" value="2"/>
</dbReference>
<evidence type="ECO:0000259" key="23">
    <source>
        <dbReference type="PROSITE" id="PS50894"/>
    </source>
</evidence>
<evidence type="ECO:0000256" key="8">
    <source>
        <dbReference type="ARBA" id="ARBA00022741"/>
    </source>
</evidence>
<evidence type="ECO:0000256" key="10">
    <source>
        <dbReference type="ARBA" id="ARBA00022840"/>
    </source>
</evidence>
<dbReference type="InterPro" id="IPR008207">
    <property type="entry name" value="Sig_transdc_His_kin_Hpt_dom"/>
</dbReference>
<feature type="domain" description="PAS" evidence="20">
    <location>
        <begin position="575"/>
        <end position="647"/>
    </location>
</feature>
<dbReference type="PRINTS" id="PR00344">
    <property type="entry name" value="BCTRLSENSOR"/>
</dbReference>
<dbReference type="InterPro" id="IPR000014">
    <property type="entry name" value="PAS"/>
</dbReference>
<dbReference type="PROSITE" id="PS50894">
    <property type="entry name" value="HPT"/>
    <property type="match status" value="1"/>
</dbReference>
<keyword evidence="10" id="KW-0067">ATP-binding</keyword>
<dbReference type="InterPro" id="IPR011006">
    <property type="entry name" value="CheY-like_superfamily"/>
</dbReference>
<feature type="coiled-coil region" evidence="16">
    <location>
        <begin position="399"/>
        <end position="426"/>
    </location>
</feature>
<comment type="subcellular location">
    <subcellularLocation>
        <location evidence="2">Cell membrane</location>
        <topology evidence="2">Multi-pass membrane protein</topology>
    </subcellularLocation>
</comment>
<dbReference type="PANTHER" id="PTHR45339">
    <property type="entry name" value="HYBRID SIGNAL TRANSDUCTION HISTIDINE KINASE J"/>
    <property type="match status" value="1"/>
</dbReference>
<dbReference type="Pfam" id="PF00072">
    <property type="entry name" value="Response_reg"/>
    <property type="match status" value="2"/>
</dbReference>
<dbReference type="NCBIfam" id="TIGR00229">
    <property type="entry name" value="sensory_box"/>
    <property type="match status" value="2"/>
</dbReference>
<feature type="domain" description="PAC" evidence="21">
    <location>
        <begin position="650"/>
        <end position="702"/>
    </location>
</feature>
<evidence type="ECO:0000256" key="3">
    <source>
        <dbReference type="ARBA" id="ARBA00012438"/>
    </source>
</evidence>
<evidence type="ECO:0000259" key="18">
    <source>
        <dbReference type="PROSITE" id="PS50109"/>
    </source>
</evidence>
<dbReference type="Gene3D" id="1.10.287.130">
    <property type="match status" value="1"/>
</dbReference>
<evidence type="ECO:0000256" key="1">
    <source>
        <dbReference type="ARBA" id="ARBA00000085"/>
    </source>
</evidence>
<feature type="transmembrane region" description="Helical" evidence="17">
    <location>
        <begin position="342"/>
        <end position="364"/>
    </location>
</feature>
<organism evidence="24 25">
    <name type="scientific">Dechloromonas hankyongensis</name>
    <dbReference type="NCBI Taxonomy" id="2908002"/>
    <lineage>
        <taxon>Bacteria</taxon>
        <taxon>Pseudomonadati</taxon>
        <taxon>Pseudomonadota</taxon>
        <taxon>Betaproteobacteria</taxon>
        <taxon>Rhodocyclales</taxon>
        <taxon>Azonexaceae</taxon>
        <taxon>Dechloromonas</taxon>
    </lineage>
</organism>
<dbReference type="SUPFAM" id="SSF47226">
    <property type="entry name" value="Histidine-containing phosphotransfer domain, HPT domain"/>
    <property type="match status" value="1"/>
</dbReference>
<keyword evidence="7 17" id="KW-0812">Transmembrane</keyword>
<dbReference type="PROSITE" id="PS50113">
    <property type="entry name" value="PAC"/>
    <property type="match status" value="2"/>
</dbReference>
<dbReference type="InterPro" id="IPR005467">
    <property type="entry name" value="His_kinase_dom"/>
</dbReference>
<keyword evidence="8" id="KW-0547">Nucleotide-binding</keyword>
<dbReference type="Gene3D" id="6.10.340.10">
    <property type="match status" value="1"/>
</dbReference>
<dbReference type="PANTHER" id="PTHR45339:SF1">
    <property type="entry name" value="HYBRID SIGNAL TRANSDUCTION HISTIDINE KINASE J"/>
    <property type="match status" value="1"/>
</dbReference>
<dbReference type="InterPro" id="IPR000700">
    <property type="entry name" value="PAS-assoc_C"/>
</dbReference>
<dbReference type="Proteomes" id="UP001165384">
    <property type="component" value="Unassembled WGS sequence"/>
</dbReference>
<evidence type="ECO:0000256" key="15">
    <source>
        <dbReference type="PROSITE-ProRule" id="PRU00169"/>
    </source>
</evidence>
<dbReference type="CDD" id="cd17546">
    <property type="entry name" value="REC_hyHK_CKI1_RcsC-like"/>
    <property type="match status" value="2"/>
</dbReference>
<keyword evidence="25" id="KW-1185">Reference proteome</keyword>
<evidence type="ECO:0000259" key="19">
    <source>
        <dbReference type="PROSITE" id="PS50110"/>
    </source>
</evidence>
<protein>
    <recommendedName>
        <fullName evidence="3">histidine kinase</fullName>
        <ecNumber evidence="3">2.7.13.3</ecNumber>
    </recommendedName>
</protein>
<feature type="domain" description="Response regulatory" evidence="19">
    <location>
        <begin position="1101"/>
        <end position="1217"/>
    </location>
</feature>
<dbReference type="InterPro" id="IPR013656">
    <property type="entry name" value="PAS_4"/>
</dbReference>
<feature type="domain" description="PAC" evidence="21">
    <location>
        <begin position="522"/>
        <end position="574"/>
    </location>
</feature>
<feature type="domain" description="HAMP" evidence="22">
    <location>
        <begin position="365"/>
        <end position="418"/>
    </location>
</feature>
<dbReference type="PROSITE" id="PS50112">
    <property type="entry name" value="PAS"/>
    <property type="match status" value="1"/>
</dbReference>
<evidence type="ECO:0000256" key="14">
    <source>
        <dbReference type="PROSITE-ProRule" id="PRU00110"/>
    </source>
</evidence>
<dbReference type="InterPro" id="IPR035965">
    <property type="entry name" value="PAS-like_dom_sf"/>
</dbReference>
<keyword evidence="16" id="KW-0175">Coiled coil</keyword>
<feature type="transmembrane region" description="Helical" evidence="17">
    <location>
        <begin position="20"/>
        <end position="39"/>
    </location>
</feature>
<evidence type="ECO:0000256" key="6">
    <source>
        <dbReference type="ARBA" id="ARBA00022679"/>
    </source>
</evidence>
<evidence type="ECO:0000256" key="7">
    <source>
        <dbReference type="ARBA" id="ARBA00022692"/>
    </source>
</evidence>
<dbReference type="Gene3D" id="3.30.565.10">
    <property type="entry name" value="Histidine kinase-like ATPase, C-terminal domain"/>
    <property type="match status" value="1"/>
</dbReference>
<evidence type="ECO:0000256" key="16">
    <source>
        <dbReference type="SAM" id="Coils"/>
    </source>
</evidence>
<dbReference type="Pfam" id="PF01627">
    <property type="entry name" value="Hpt"/>
    <property type="match status" value="1"/>
</dbReference>
<dbReference type="SMART" id="SM00387">
    <property type="entry name" value="HATPase_c"/>
    <property type="match status" value="1"/>
</dbReference>
<evidence type="ECO:0000256" key="5">
    <source>
        <dbReference type="ARBA" id="ARBA00022553"/>
    </source>
</evidence>
<dbReference type="SMART" id="SM00388">
    <property type="entry name" value="HisKA"/>
    <property type="match status" value="1"/>
</dbReference>
<keyword evidence="9" id="KW-0418">Kinase</keyword>
<dbReference type="CDD" id="cd00082">
    <property type="entry name" value="HisKA"/>
    <property type="match status" value="1"/>
</dbReference>
<evidence type="ECO:0000259" key="21">
    <source>
        <dbReference type="PROSITE" id="PS50113"/>
    </source>
</evidence>
<feature type="domain" description="Histidine kinase" evidence="18">
    <location>
        <begin position="720"/>
        <end position="941"/>
    </location>
</feature>
<dbReference type="InterPro" id="IPR003661">
    <property type="entry name" value="HisK_dim/P_dom"/>
</dbReference>
<dbReference type="CDD" id="cd00130">
    <property type="entry name" value="PAS"/>
    <property type="match status" value="2"/>
</dbReference>
<dbReference type="Gene3D" id="3.30.450.20">
    <property type="entry name" value="PAS domain"/>
    <property type="match status" value="4"/>
</dbReference>
<dbReference type="CDD" id="cd16922">
    <property type="entry name" value="HATPase_EvgS-ArcB-TorS-like"/>
    <property type="match status" value="1"/>
</dbReference>
<dbReference type="InterPro" id="IPR004358">
    <property type="entry name" value="Sig_transdc_His_kin-like_C"/>
</dbReference>
<evidence type="ECO:0000256" key="4">
    <source>
        <dbReference type="ARBA" id="ARBA00022475"/>
    </source>
</evidence>
<dbReference type="PROSITE" id="PS50110">
    <property type="entry name" value="RESPONSE_REGULATORY"/>
    <property type="match status" value="2"/>
</dbReference>
<evidence type="ECO:0000256" key="2">
    <source>
        <dbReference type="ARBA" id="ARBA00004651"/>
    </source>
</evidence>
<dbReference type="SMART" id="SM00304">
    <property type="entry name" value="HAMP"/>
    <property type="match status" value="1"/>
</dbReference>
<dbReference type="Pfam" id="PF00989">
    <property type="entry name" value="PAS"/>
    <property type="match status" value="1"/>
</dbReference>
<dbReference type="InterPro" id="IPR036097">
    <property type="entry name" value="HisK_dim/P_sf"/>
</dbReference>
<sequence length="1430" mass="156285">MLKSVSFKQPGFAKSLIPRIGLLILLALAAFTFGLYHLIGRPTVDRLAKTQMERAAEQLDARFGLLIKTVEVTLRSSQGWGKNGELDLSQVLRFNEFFFPIIANHGEITSVIFAHESGREILLLMTDDGRWLNRISNPAEWGNQTYWITWNAQREIEKVELRERNYDARERPWFKGAMALADERSVFWSEPYIFFTTKEPGITASMRWQATDGSQYVIAHDVRLIDIAEFTSRLAFSPQGKAALFLKEGRLIAPPRDPRFTSRQAINDALLKTADELALPELAAGFQKWQAEPHPVPGLHRHARPDGAWLSLFKPINGNTSGVWLGVTAPESDFVPVTGSDLLLLGLITLSALALGMAVAVRIANRFGEPLIALAEDSSRIGSLELDKPVTTDAPWREVAQLAAALESMRRHLASATQAAQDTNAELERKVASRTHALRQNQEILQKREAFFRAIFDNAAVGIISLDPERRPILINPAFARFLNLPIGDLLADPEKIALPADVLARLDDLVAHPDHSGPQSLRNEFEFIDPAGQSRWGDVQISTIRNADGELDSLLITLLDVSDRHEIQFELIRQFAFLQALLDTIPNPIFYKGADTRFRGCNQAYEAFFGVHRRNFIGKRVLDLDYLPAEARQAYQAEDEQVIANGGRISREVQLADADGTLHDTLYSVSGFSTPDGRPDGLIGVIVDISALKQAEREADRARAVAESAAAAKADFLANMSHEIRTPMNAIIGMTHLALQTELTARQKNYLSKVDNAAKGLLGIINDILDLSKIEAGMMHFEHAPFSLDDTLRHLSDMCALKARERGLELLYDIAPDVPDRLIGDPLRLGQILLNLVSNAIKFTEVGEIKVTLNALSSRDDGIELACEVIDTGIGMSAEQQERLFSAFAQADTSTTRKYGGTGLGLSICKRLVELQGGSIGVASQPGVGSRFTFRLPFGVATMQDPTPQRIGLPNDLRALVVDDSPGACEVFLHMLKMLDIAGQAVTSGPAALAELAKDGSYGLLIIDWKMPGMDGVELVERIRQNNLENTAAIVMATAYDHEELQAALGKHAVGAILNKPATPSSLFDSIMLALHRDPGNRPAPGLPAAAHSGLFAGQRVLLVEDNEVNRELAEEMLGNIGLRVDTAENGRLAVEKVEREAYDLVLMDCHMPVMDGYTASEAIRRLPGRASLPIVAMTANALASDRERCLAAGMNDHIPKPIDVAVLHATLARWLAGGDSLPVATPAASQEPPPLGIDTAAALSRLGGNRAMYQRLLLRFCDNQADAAEQLQANQASRDTDAMVLRAHTLRGLAGNIGAGNLARLAGELEDSLKQGLAANDPAIDAQLARLQSCLPAIVAQAGKLAAEAPAAATRPVDELSRHALADLQSLLANDDASAVRCFEEISDRLRQIFDPQLVDQLARQINQYDFDEARETLEQLPLQRHAI</sequence>
<dbReference type="SUPFAM" id="SSF55874">
    <property type="entry name" value="ATPase domain of HSP90 chaperone/DNA topoisomerase II/histidine kinase"/>
    <property type="match status" value="1"/>
</dbReference>
<dbReference type="SUPFAM" id="SSF103190">
    <property type="entry name" value="Sensory domain-like"/>
    <property type="match status" value="1"/>
</dbReference>
<feature type="domain" description="HPt" evidence="23">
    <location>
        <begin position="1251"/>
        <end position="1354"/>
    </location>
</feature>
<evidence type="ECO:0000256" key="11">
    <source>
        <dbReference type="ARBA" id="ARBA00022989"/>
    </source>
</evidence>
<dbReference type="InterPro" id="IPR013767">
    <property type="entry name" value="PAS_fold"/>
</dbReference>
<dbReference type="SMART" id="SM00086">
    <property type="entry name" value="PAC"/>
    <property type="match status" value="2"/>
</dbReference>
<keyword evidence="13 17" id="KW-0472">Membrane</keyword>
<dbReference type="InterPro" id="IPR003660">
    <property type="entry name" value="HAMP_dom"/>
</dbReference>
<keyword evidence="12" id="KW-0902">Two-component regulatory system</keyword>
<dbReference type="EMBL" id="JAKLTN010000001">
    <property type="protein sequence ID" value="MCG2575818.1"/>
    <property type="molecule type" value="Genomic_DNA"/>
</dbReference>
<dbReference type="SMART" id="SM00448">
    <property type="entry name" value="REC"/>
    <property type="match status" value="2"/>
</dbReference>
<dbReference type="InterPro" id="IPR001789">
    <property type="entry name" value="Sig_transdc_resp-reg_receiver"/>
</dbReference>
<dbReference type="InterPro" id="IPR036641">
    <property type="entry name" value="HPT_dom_sf"/>
</dbReference>
<dbReference type="EC" id="2.7.13.3" evidence="3"/>
<dbReference type="SUPFAM" id="SSF55785">
    <property type="entry name" value="PYP-like sensor domain (PAS domain)"/>
    <property type="match status" value="2"/>
</dbReference>
<comment type="catalytic activity">
    <reaction evidence="1">
        <text>ATP + protein L-histidine = ADP + protein N-phospho-L-histidine.</text>
        <dbReference type="EC" id="2.7.13.3"/>
    </reaction>
</comment>
<name>A0ABS9JY31_9RHOO</name>
<dbReference type="Pfam" id="PF00512">
    <property type="entry name" value="HisKA"/>
    <property type="match status" value="1"/>
</dbReference>
<evidence type="ECO:0000256" key="12">
    <source>
        <dbReference type="ARBA" id="ARBA00023012"/>
    </source>
</evidence>
<evidence type="ECO:0000313" key="24">
    <source>
        <dbReference type="EMBL" id="MCG2575818.1"/>
    </source>
</evidence>
<dbReference type="InterPro" id="IPR036890">
    <property type="entry name" value="HATPase_C_sf"/>
</dbReference>
<evidence type="ECO:0000256" key="13">
    <source>
        <dbReference type="ARBA" id="ARBA00023136"/>
    </source>
</evidence>
<gene>
    <name evidence="24" type="ORF">LZ012_02275</name>
</gene>
<evidence type="ECO:0000256" key="17">
    <source>
        <dbReference type="SAM" id="Phobius"/>
    </source>
</evidence>
<dbReference type="InterPro" id="IPR003594">
    <property type="entry name" value="HATPase_dom"/>
</dbReference>
<reference evidence="24" key="1">
    <citation type="submission" date="2022-01" db="EMBL/GenBank/DDBJ databases">
        <authorList>
            <person name="Jo J.-H."/>
            <person name="Im W.-T."/>
        </authorList>
    </citation>
    <scope>NUCLEOTIDE SEQUENCE</scope>
    <source>
        <strain evidence="24">XY25</strain>
    </source>
</reference>
<feature type="modified residue" description="4-aspartylphosphate" evidence="15">
    <location>
        <position position="1009"/>
    </location>
</feature>